<feature type="transmembrane region" description="Helical" evidence="9">
    <location>
        <begin position="150"/>
        <end position="171"/>
    </location>
</feature>
<feature type="transmembrane region" description="Helical" evidence="9">
    <location>
        <begin position="65"/>
        <end position="85"/>
    </location>
</feature>
<keyword evidence="4" id="KW-1003">Cell membrane</keyword>
<dbReference type="Pfam" id="PF01594">
    <property type="entry name" value="AI-2E_transport"/>
    <property type="match status" value="1"/>
</dbReference>
<feature type="transmembrane region" description="Helical" evidence="9">
    <location>
        <begin position="208"/>
        <end position="230"/>
    </location>
</feature>
<name>A0A316TPX4_9BACT</name>
<keyword evidence="7 9" id="KW-0472">Membrane</keyword>
<accession>A0A316TPX4</accession>
<keyword evidence="11" id="KW-1185">Reference proteome</keyword>
<evidence type="ECO:0000256" key="7">
    <source>
        <dbReference type="ARBA" id="ARBA00023136"/>
    </source>
</evidence>
<evidence type="ECO:0000256" key="1">
    <source>
        <dbReference type="ARBA" id="ARBA00004651"/>
    </source>
</evidence>
<sequence>MSEKVVAVQPWYIKYTFALAGIILTIYAMIMAKSLLLPFLFALFFSILLSPVCSKIEEKKIPRIVSSLAGILIAILFIGALGYFFSIQFASFAEDSSMFAERLEELLEQVEAFLLSWFAIEQELNLDRVFGVAIEYIQNNAANLTQQLTGAASILTAIFLIPVYMFLILLFRDLLKNFVIKAIARGDSGAEEKVRLIISKIKRLVQSYINGLVMVILILAVLYSVMLLVIGIEHAIFFGVFAAMLNVIPFVGPLMGSVLPILYSIITMDSLIYPLIILAGFYVVQLTEGNLLTPVIVGSQVSMNALATLILIFAGAQIWGLAGMILFIPLGAIMKIIFDEVESLKPFGYLMGRDTDDKSEERSRIAQRFSKLTEKAKKKSKATDGENHEDEENIPPSGN</sequence>
<evidence type="ECO:0000256" key="6">
    <source>
        <dbReference type="ARBA" id="ARBA00022989"/>
    </source>
</evidence>
<keyword evidence="6 9" id="KW-1133">Transmembrane helix</keyword>
<evidence type="ECO:0000313" key="11">
    <source>
        <dbReference type="Proteomes" id="UP000245533"/>
    </source>
</evidence>
<dbReference type="RefSeq" id="WP_109646771.1">
    <property type="nucleotide sequence ID" value="NZ_QGGB01000006.1"/>
</dbReference>
<evidence type="ECO:0000313" key="10">
    <source>
        <dbReference type="EMBL" id="PWN06657.1"/>
    </source>
</evidence>
<dbReference type="PANTHER" id="PTHR21716:SF53">
    <property type="entry name" value="PERMEASE PERM-RELATED"/>
    <property type="match status" value="1"/>
</dbReference>
<comment type="caution">
    <text evidence="10">The sequence shown here is derived from an EMBL/GenBank/DDBJ whole genome shotgun (WGS) entry which is preliminary data.</text>
</comment>
<dbReference type="GO" id="GO:0005886">
    <property type="term" value="C:plasma membrane"/>
    <property type="evidence" value="ECO:0007669"/>
    <property type="project" value="UniProtKB-SubCell"/>
</dbReference>
<evidence type="ECO:0000256" key="8">
    <source>
        <dbReference type="SAM" id="MobiDB-lite"/>
    </source>
</evidence>
<reference evidence="10 11" key="1">
    <citation type="submission" date="2018-05" db="EMBL/GenBank/DDBJ databases">
        <title>Rhodohalobacter halophilus gen. nov., sp. nov., a moderately halophilic member of the family Balneolaceae.</title>
        <authorList>
            <person name="Liu Z.-W."/>
        </authorList>
    </citation>
    <scope>NUCLEOTIDE SEQUENCE [LARGE SCALE GENOMIC DNA]</scope>
    <source>
        <strain evidence="10 11">8A47</strain>
    </source>
</reference>
<dbReference type="PANTHER" id="PTHR21716">
    <property type="entry name" value="TRANSMEMBRANE PROTEIN"/>
    <property type="match status" value="1"/>
</dbReference>
<dbReference type="InterPro" id="IPR002549">
    <property type="entry name" value="AI-2E-like"/>
</dbReference>
<protein>
    <submittedName>
        <fullName evidence="10">AI-2E family transporter</fullName>
    </submittedName>
</protein>
<evidence type="ECO:0000256" key="5">
    <source>
        <dbReference type="ARBA" id="ARBA00022692"/>
    </source>
</evidence>
<keyword evidence="5 9" id="KW-0812">Transmembrane</keyword>
<feature type="transmembrane region" description="Helical" evidence="9">
    <location>
        <begin position="36"/>
        <end position="53"/>
    </location>
</feature>
<feature type="compositionally biased region" description="Basic and acidic residues" evidence="8">
    <location>
        <begin position="371"/>
        <end position="386"/>
    </location>
</feature>
<feature type="transmembrane region" description="Helical" evidence="9">
    <location>
        <begin position="236"/>
        <end position="254"/>
    </location>
</feature>
<organism evidence="10 11">
    <name type="scientific">Rhodohalobacter mucosus</name>
    <dbReference type="NCBI Taxonomy" id="2079485"/>
    <lineage>
        <taxon>Bacteria</taxon>
        <taxon>Pseudomonadati</taxon>
        <taxon>Balneolota</taxon>
        <taxon>Balneolia</taxon>
        <taxon>Balneolales</taxon>
        <taxon>Balneolaceae</taxon>
        <taxon>Rhodohalobacter</taxon>
    </lineage>
</organism>
<dbReference type="OrthoDB" id="9793390at2"/>
<dbReference type="GO" id="GO:0055085">
    <property type="term" value="P:transmembrane transport"/>
    <property type="evidence" value="ECO:0007669"/>
    <property type="project" value="TreeGrafter"/>
</dbReference>
<dbReference type="Proteomes" id="UP000245533">
    <property type="component" value="Unassembled WGS sequence"/>
</dbReference>
<evidence type="ECO:0000256" key="9">
    <source>
        <dbReference type="SAM" id="Phobius"/>
    </source>
</evidence>
<feature type="transmembrane region" description="Helical" evidence="9">
    <location>
        <begin position="12"/>
        <end position="30"/>
    </location>
</feature>
<comment type="subcellular location">
    <subcellularLocation>
        <location evidence="1">Cell membrane</location>
        <topology evidence="1">Multi-pass membrane protein</topology>
    </subcellularLocation>
</comment>
<feature type="transmembrane region" description="Helical" evidence="9">
    <location>
        <begin position="261"/>
        <end position="284"/>
    </location>
</feature>
<feature type="transmembrane region" description="Helical" evidence="9">
    <location>
        <begin position="304"/>
        <end position="328"/>
    </location>
</feature>
<proteinExistence type="inferred from homology"/>
<comment type="similarity">
    <text evidence="2">Belongs to the autoinducer-2 exporter (AI-2E) (TC 2.A.86) family.</text>
</comment>
<dbReference type="AlphaFoldDB" id="A0A316TPX4"/>
<gene>
    <name evidence="10" type="ORF">DDZ15_09075</name>
</gene>
<feature type="compositionally biased region" description="Basic and acidic residues" evidence="8">
    <location>
        <begin position="354"/>
        <end position="364"/>
    </location>
</feature>
<keyword evidence="3" id="KW-0813">Transport</keyword>
<evidence type="ECO:0000256" key="2">
    <source>
        <dbReference type="ARBA" id="ARBA00009773"/>
    </source>
</evidence>
<evidence type="ECO:0000256" key="3">
    <source>
        <dbReference type="ARBA" id="ARBA00022448"/>
    </source>
</evidence>
<evidence type="ECO:0000256" key="4">
    <source>
        <dbReference type="ARBA" id="ARBA00022475"/>
    </source>
</evidence>
<feature type="region of interest" description="Disordered" evidence="8">
    <location>
        <begin position="354"/>
        <end position="399"/>
    </location>
</feature>
<dbReference type="EMBL" id="QGGB01000006">
    <property type="protein sequence ID" value="PWN06657.1"/>
    <property type="molecule type" value="Genomic_DNA"/>
</dbReference>